<dbReference type="GO" id="GO:0030313">
    <property type="term" value="C:cell envelope"/>
    <property type="evidence" value="ECO:0007669"/>
    <property type="project" value="UniProtKB-SubCell"/>
</dbReference>
<evidence type="ECO:0000256" key="3">
    <source>
        <dbReference type="ARBA" id="ARBA00023157"/>
    </source>
</evidence>
<dbReference type="CDD" id="cd02966">
    <property type="entry name" value="TlpA_like_family"/>
    <property type="match status" value="1"/>
</dbReference>
<evidence type="ECO:0000256" key="1">
    <source>
        <dbReference type="ARBA" id="ARBA00004196"/>
    </source>
</evidence>
<sequence length="368" mass="42562">MKKTFLLAFIILGFSCKKKDDSKSITIDVVGIDKNFSIKLDSIDFENNTFKVDSLKGSNLHKFEIPLSKNTIHYQLKIVNDSLKQTVLYLPVWFENENIVVRGNLNDLQSIRVKGGELNNIQYQFDVILEKYGIDYEKESLKAKTDAEKDSIFDNYVKKIEKDQIDFIFKNPNNLLSLSKMIKLSGNVSKDSLESFYNLLDTNLQSSKKGKILFEQKKVQKLKVGDIIQNFTAKDLNDKEISLFDFKEKILLLDFWASWCVPCHEQNQKEFSQLHKKYGKDHLVIISYSLDKIKDKEKWKEASLNDGITWVNISNLKGFNDPISKQYNISAIPNSFLIDQNGVIVKSFLGYNDGNQLIEKEILRLMNH</sequence>
<feature type="domain" description="Thioredoxin" evidence="5">
    <location>
        <begin position="222"/>
        <end position="368"/>
    </location>
</feature>
<evidence type="ECO:0000256" key="4">
    <source>
        <dbReference type="ARBA" id="ARBA00023284"/>
    </source>
</evidence>
<dbReference type="AlphaFoldDB" id="A0A2S7WAP0"/>
<gene>
    <name evidence="6" type="ORF">BTO13_05235</name>
</gene>
<comment type="subcellular location">
    <subcellularLocation>
        <location evidence="1">Cell envelope</location>
    </subcellularLocation>
</comment>
<organism evidence="6 7">
    <name type="scientific">Polaribacter gangjinensis</name>
    <dbReference type="NCBI Taxonomy" id="574710"/>
    <lineage>
        <taxon>Bacteria</taxon>
        <taxon>Pseudomonadati</taxon>
        <taxon>Bacteroidota</taxon>
        <taxon>Flavobacteriia</taxon>
        <taxon>Flavobacteriales</taxon>
        <taxon>Flavobacteriaceae</taxon>
    </lineage>
</organism>
<dbReference type="RefSeq" id="WP_105045843.1">
    <property type="nucleotide sequence ID" value="NZ_CP150662.1"/>
</dbReference>
<protein>
    <recommendedName>
        <fullName evidence="5">Thioredoxin domain-containing protein</fullName>
    </recommendedName>
</protein>
<dbReference type="GO" id="GO:0017004">
    <property type="term" value="P:cytochrome complex assembly"/>
    <property type="evidence" value="ECO:0007669"/>
    <property type="project" value="UniProtKB-KW"/>
</dbReference>
<dbReference type="Pfam" id="PF00578">
    <property type="entry name" value="AhpC-TSA"/>
    <property type="match status" value="1"/>
</dbReference>
<dbReference type="PROSITE" id="PS51352">
    <property type="entry name" value="THIOREDOXIN_2"/>
    <property type="match status" value="1"/>
</dbReference>
<reference evidence="6 7" key="1">
    <citation type="submission" date="2016-12" db="EMBL/GenBank/DDBJ databases">
        <title>Trade-off between light-utilization and light-protection in marine flavobacteria.</title>
        <authorList>
            <person name="Kumagai Y."/>
            <person name="Yoshizawa S."/>
            <person name="Kogure K."/>
            <person name="Iwasaki W."/>
        </authorList>
    </citation>
    <scope>NUCLEOTIDE SEQUENCE [LARGE SCALE GENOMIC DNA]</scope>
    <source>
        <strain evidence="6 7">KCTC 22729</strain>
    </source>
</reference>
<dbReference type="Proteomes" id="UP000237608">
    <property type="component" value="Unassembled WGS sequence"/>
</dbReference>
<dbReference type="PANTHER" id="PTHR42852:SF6">
    <property type="entry name" value="THIOL:DISULFIDE INTERCHANGE PROTEIN DSBE"/>
    <property type="match status" value="1"/>
</dbReference>
<comment type="caution">
    <text evidence="6">The sequence shown here is derived from an EMBL/GenBank/DDBJ whole genome shotgun (WGS) entry which is preliminary data.</text>
</comment>
<evidence type="ECO:0000256" key="2">
    <source>
        <dbReference type="ARBA" id="ARBA00022748"/>
    </source>
</evidence>
<dbReference type="InterPro" id="IPR013766">
    <property type="entry name" value="Thioredoxin_domain"/>
</dbReference>
<evidence type="ECO:0000313" key="6">
    <source>
        <dbReference type="EMBL" id="PQJ74695.1"/>
    </source>
</evidence>
<accession>A0A2S7WAP0</accession>
<dbReference type="PROSITE" id="PS51257">
    <property type="entry name" value="PROKAR_LIPOPROTEIN"/>
    <property type="match status" value="1"/>
</dbReference>
<proteinExistence type="predicted"/>
<evidence type="ECO:0000313" key="7">
    <source>
        <dbReference type="Proteomes" id="UP000237608"/>
    </source>
</evidence>
<dbReference type="InterPro" id="IPR050553">
    <property type="entry name" value="Thioredoxin_ResA/DsbE_sf"/>
</dbReference>
<dbReference type="SUPFAM" id="SSF52833">
    <property type="entry name" value="Thioredoxin-like"/>
    <property type="match status" value="1"/>
</dbReference>
<dbReference type="PANTHER" id="PTHR42852">
    <property type="entry name" value="THIOL:DISULFIDE INTERCHANGE PROTEIN DSBE"/>
    <property type="match status" value="1"/>
</dbReference>
<keyword evidence="7" id="KW-1185">Reference proteome</keyword>
<keyword evidence="2" id="KW-0201">Cytochrome c-type biogenesis</keyword>
<dbReference type="GO" id="GO:0016491">
    <property type="term" value="F:oxidoreductase activity"/>
    <property type="evidence" value="ECO:0007669"/>
    <property type="project" value="InterPro"/>
</dbReference>
<evidence type="ECO:0000259" key="5">
    <source>
        <dbReference type="PROSITE" id="PS51352"/>
    </source>
</evidence>
<keyword evidence="4" id="KW-0676">Redox-active center</keyword>
<dbReference type="EMBL" id="MSCL01000001">
    <property type="protein sequence ID" value="PQJ74695.1"/>
    <property type="molecule type" value="Genomic_DNA"/>
</dbReference>
<dbReference type="Gene3D" id="3.40.30.10">
    <property type="entry name" value="Glutaredoxin"/>
    <property type="match status" value="1"/>
</dbReference>
<name>A0A2S7WAP0_9FLAO</name>
<keyword evidence="3" id="KW-1015">Disulfide bond</keyword>
<dbReference type="OrthoDB" id="1069091at2"/>
<dbReference type="GO" id="GO:0016209">
    <property type="term" value="F:antioxidant activity"/>
    <property type="evidence" value="ECO:0007669"/>
    <property type="project" value="InterPro"/>
</dbReference>
<dbReference type="InterPro" id="IPR000866">
    <property type="entry name" value="AhpC/TSA"/>
</dbReference>
<dbReference type="InterPro" id="IPR036249">
    <property type="entry name" value="Thioredoxin-like_sf"/>
</dbReference>